<evidence type="ECO:0000313" key="2">
    <source>
        <dbReference type="EMBL" id="RVU15259.1"/>
    </source>
</evidence>
<dbReference type="Proteomes" id="UP000283128">
    <property type="component" value="Unassembled WGS sequence"/>
</dbReference>
<evidence type="ECO:0000256" key="1">
    <source>
        <dbReference type="SAM" id="Phobius"/>
    </source>
</evidence>
<protein>
    <submittedName>
        <fullName evidence="2">Uncharacterized protein</fullName>
    </submittedName>
</protein>
<dbReference type="AlphaFoldDB" id="A0A3S2YMZ9"/>
<sequence length="100" mass="10883">MSEPSALRQVAVAVVLLIVDLAVIAWFLWSYSWIGWGDRWNPQSVPEAPRVAWRAVWVLIGAAAVTGVGLVALRWRISGAVQLSVLGIGAALFVYLAVRK</sequence>
<proteinExistence type="predicted"/>
<comment type="caution">
    <text evidence="2">The sequence shown here is derived from an EMBL/GenBank/DDBJ whole genome shotgun (WGS) entry which is preliminary data.</text>
</comment>
<dbReference type="EMBL" id="RZYA01000034">
    <property type="protein sequence ID" value="RVU15259.1"/>
    <property type="molecule type" value="Genomic_DNA"/>
</dbReference>
<organism evidence="2 3">
    <name type="scientific">Streptomyces antnestii</name>
    <dbReference type="NCBI Taxonomy" id="2494256"/>
    <lineage>
        <taxon>Bacteria</taxon>
        <taxon>Bacillati</taxon>
        <taxon>Actinomycetota</taxon>
        <taxon>Actinomycetes</taxon>
        <taxon>Kitasatosporales</taxon>
        <taxon>Streptomycetaceae</taxon>
        <taxon>Streptomyces</taxon>
    </lineage>
</organism>
<keyword evidence="1" id="KW-0472">Membrane</keyword>
<feature type="transmembrane region" description="Helical" evidence="1">
    <location>
        <begin position="80"/>
        <end position="98"/>
    </location>
</feature>
<feature type="transmembrane region" description="Helical" evidence="1">
    <location>
        <begin position="12"/>
        <end position="31"/>
    </location>
</feature>
<gene>
    <name evidence="2" type="ORF">EOT10_39535</name>
</gene>
<feature type="transmembrane region" description="Helical" evidence="1">
    <location>
        <begin position="51"/>
        <end position="73"/>
    </location>
</feature>
<keyword evidence="1" id="KW-0812">Transmembrane</keyword>
<dbReference type="RefSeq" id="WP_127833217.1">
    <property type="nucleotide sequence ID" value="NZ_RZYA01000034.1"/>
</dbReference>
<evidence type="ECO:0000313" key="3">
    <source>
        <dbReference type="Proteomes" id="UP000283128"/>
    </source>
</evidence>
<accession>A0A3S2YMZ9</accession>
<keyword evidence="1" id="KW-1133">Transmembrane helix</keyword>
<name>A0A3S2YMZ9_9ACTN</name>
<reference evidence="2 3" key="1">
    <citation type="submission" date="2019-01" db="EMBL/GenBank/DDBJ databases">
        <title>Genome sequences of Streptomyces and Rhizobium isolates collected from root and soil.</title>
        <authorList>
            <person name="Chhettri S."/>
            <person name="Sevigny J.L."/>
            <person name="Sen A."/>
            <person name="Ennis N."/>
            <person name="Tisa L."/>
        </authorList>
    </citation>
    <scope>NUCLEOTIDE SEQUENCE [LARGE SCALE GENOMIC DNA]</scope>
    <source>
        <strain evidence="2 3">San01</strain>
    </source>
</reference>
<keyword evidence="3" id="KW-1185">Reference proteome</keyword>